<evidence type="ECO:0000313" key="2">
    <source>
        <dbReference type="Proteomes" id="UP001163387"/>
    </source>
</evidence>
<gene>
    <name evidence="1" type="ORF">SHM_27730</name>
</gene>
<proteinExistence type="predicted"/>
<reference evidence="1 2" key="1">
    <citation type="journal article" date="2022" name="Front. Microbiol.">
        <title>Male-killing mechanisms vary between Spiroplasma species.</title>
        <authorList>
            <person name="Arai H."/>
            <person name="Inoue M."/>
            <person name="Kageyama D."/>
        </authorList>
    </citation>
    <scope>NUCLEOTIDE SEQUENCE [LARGE SCALE GENOMIC DNA]</scope>
    <source>
        <strain evidence="2">sHm</strain>
    </source>
</reference>
<organism evidence="1 2">
    <name type="scientific">Spiroplasma ixodetis</name>
    <dbReference type="NCBI Taxonomy" id="2141"/>
    <lineage>
        <taxon>Bacteria</taxon>
        <taxon>Bacillati</taxon>
        <taxon>Mycoplasmatota</taxon>
        <taxon>Mollicutes</taxon>
        <taxon>Entomoplasmatales</taxon>
        <taxon>Spiroplasmataceae</taxon>
        <taxon>Spiroplasma</taxon>
    </lineage>
</organism>
<protein>
    <submittedName>
        <fullName evidence="1">Uncharacterized protein</fullName>
    </submittedName>
</protein>
<accession>A0ABM8BZA5</accession>
<sequence length="73" mass="8644">MMPPKTNKVIILDTIKNNEDKNNTKYCERIITFLEYGLVSIRRKELSSNCVPNNLIEFIKAKIKRKMLYKIII</sequence>
<name>A0ABM8BZA5_9MOLU</name>
<evidence type="ECO:0000313" key="1">
    <source>
        <dbReference type="EMBL" id="BDT05127.1"/>
    </source>
</evidence>
<keyword evidence="2" id="KW-1185">Reference proteome</keyword>
<dbReference type="EMBL" id="AP026933">
    <property type="protein sequence ID" value="BDT05127.1"/>
    <property type="molecule type" value="Genomic_DNA"/>
</dbReference>
<dbReference type="Proteomes" id="UP001163387">
    <property type="component" value="Chromosome"/>
</dbReference>